<dbReference type="SUPFAM" id="SSF57184">
    <property type="entry name" value="Growth factor receptor domain"/>
    <property type="match status" value="1"/>
</dbReference>
<sequence>MKRTRMPSPWTSEGQNLAESRYFWQPATEALRNAIPAQYPNEPLPEYSSLEELKPIRIALLRAVRGGIPSGQALDEACVLVDELIRPCDPKNWSLDPRCLNPKDNQQGCPPGSHFVRGKYGVIDCKACPLGTAQDQRQAEETCNSCPPGRFAAEPGRSECVTCAPGWIATNPGMSACFTCNNGSMPVNGEACQACEAGEYEAFGLCQPCPSGYTSTRGSFGSDSCVIQNVLFLWNGLLIMGLVFLCMLLPRLLGFGPLPIQDLFVDEGRVVVKAWGAHGMCNWFGLPLQVRLTGTGHPAVEECKGIFRAVVRNSDELWLLDRHSKERLAADIESSRGALRLCFPCSLWCSSFGSLPLALPAVILVTCNIWLVWQLVLGWEAEVDLCLWWFLLGLAIALALCVAVTLRQRRNGLASVPLTRRLTQFHERILHANPQPAAAERGPARAIHAEKIVALYEYFQSFIRRRTMHYVGYNLLMPLTASHKLSYAELVGPAQVAWFVSHCWSMPFADFVQSIRALGDTKTDWRKIALWVCSFSNNQWAVEDELGGGDPMDSSFGLALLSPSCRGTAMVLDAGAEPLQRSWCLFEVFQTFRLAKQHADHQGLLLCTPTGVLQQGTASVDMVLVLAKKLASIRMEDAQASRPQDKINIDACVQATEGGFPAVNRFVRQCIKTALDNAHSSFQGHYTALVGALEESMESVEHGDLRPCLLRRRRPEEEHKLRT</sequence>
<protein>
    <submittedName>
        <fullName evidence="2">FRAS1 protein</fullName>
    </submittedName>
</protein>
<accession>A0A812UXH2</accession>
<dbReference type="AlphaFoldDB" id="A0A812UXH2"/>
<keyword evidence="1" id="KW-0472">Membrane</keyword>
<evidence type="ECO:0000313" key="3">
    <source>
        <dbReference type="Proteomes" id="UP000604046"/>
    </source>
</evidence>
<evidence type="ECO:0000313" key="2">
    <source>
        <dbReference type="EMBL" id="CAE7605014.1"/>
    </source>
</evidence>
<keyword evidence="3" id="KW-1185">Reference proteome</keyword>
<dbReference type="OrthoDB" id="435799at2759"/>
<feature type="transmembrane region" description="Helical" evidence="1">
    <location>
        <begin position="231"/>
        <end position="249"/>
    </location>
</feature>
<evidence type="ECO:0000256" key="1">
    <source>
        <dbReference type="SAM" id="Phobius"/>
    </source>
</evidence>
<feature type="transmembrane region" description="Helical" evidence="1">
    <location>
        <begin position="388"/>
        <end position="406"/>
    </location>
</feature>
<feature type="transmembrane region" description="Helical" evidence="1">
    <location>
        <begin position="357"/>
        <end position="376"/>
    </location>
</feature>
<dbReference type="PANTHER" id="PTHR46967">
    <property type="entry name" value="INSULIN-LIKE GROWTH FACTOR BINDING PROTEIN,N-TERMINAL"/>
    <property type="match status" value="1"/>
</dbReference>
<keyword evidence="1" id="KW-1133">Transmembrane helix</keyword>
<name>A0A812UXH2_9DINO</name>
<proteinExistence type="predicted"/>
<reference evidence="2" key="1">
    <citation type="submission" date="2021-02" db="EMBL/GenBank/DDBJ databases">
        <authorList>
            <person name="Dougan E. K."/>
            <person name="Rhodes N."/>
            <person name="Thang M."/>
            <person name="Chan C."/>
        </authorList>
    </citation>
    <scope>NUCLEOTIDE SEQUENCE</scope>
</reference>
<organism evidence="2 3">
    <name type="scientific">Symbiodinium natans</name>
    <dbReference type="NCBI Taxonomy" id="878477"/>
    <lineage>
        <taxon>Eukaryota</taxon>
        <taxon>Sar</taxon>
        <taxon>Alveolata</taxon>
        <taxon>Dinophyceae</taxon>
        <taxon>Suessiales</taxon>
        <taxon>Symbiodiniaceae</taxon>
        <taxon>Symbiodinium</taxon>
    </lineage>
</organism>
<dbReference type="PANTHER" id="PTHR46967:SF1">
    <property type="entry name" value="KERATIN-ASSOCIATED PROTEIN 16-1-LIKE"/>
    <property type="match status" value="1"/>
</dbReference>
<dbReference type="SMART" id="SM01411">
    <property type="entry name" value="Ephrin_rec_like"/>
    <property type="match status" value="2"/>
</dbReference>
<comment type="caution">
    <text evidence="2">The sequence shown here is derived from an EMBL/GenBank/DDBJ whole genome shotgun (WGS) entry which is preliminary data.</text>
</comment>
<dbReference type="Gene3D" id="2.10.50.10">
    <property type="entry name" value="Tumor Necrosis Factor Receptor, subunit A, domain 2"/>
    <property type="match status" value="1"/>
</dbReference>
<keyword evidence="1" id="KW-0812">Transmembrane</keyword>
<dbReference type="Proteomes" id="UP000604046">
    <property type="component" value="Unassembled WGS sequence"/>
</dbReference>
<dbReference type="InterPro" id="IPR009030">
    <property type="entry name" value="Growth_fac_rcpt_cys_sf"/>
</dbReference>
<gene>
    <name evidence="2" type="primary">FRAS1</name>
    <name evidence="2" type="ORF">SNAT2548_LOCUS34408</name>
</gene>
<dbReference type="EMBL" id="CAJNDS010002807">
    <property type="protein sequence ID" value="CAE7605014.1"/>
    <property type="molecule type" value="Genomic_DNA"/>
</dbReference>